<dbReference type="InterPro" id="IPR014729">
    <property type="entry name" value="Rossmann-like_a/b/a_fold"/>
</dbReference>
<dbReference type="GO" id="GO:0017178">
    <property type="term" value="F:diphthine-ammonia ligase activity"/>
    <property type="evidence" value="ECO:0007669"/>
    <property type="project" value="UniProtKB-EC"/>
</dbReference>
<evidence type="ECO:0000256" key="5">
    <source>
        <dbReference type="ARBA" id="ARBA00048108"/>
    </source>
</evidence>
<evidence type="ECO:0000259" key="6">
    <source>
        <dbReference type="Pfam" id="PF01902"/>
    </source>
</evidence>
<comment type="caution">
    <text evidence="7">The sequence shown here is derived from an EMBL/GenBank/DDBJ whole genome shotgun (WGS) entry which is preliminary data.</text>
</comment>
<dbReference type="InterPro" id="IPR002761">
    <property type="entry name" value="Diphthami_syn_dom"/>
</dbReference>
<evidence type="ECO:0000313" key="8">
    <source>
        <dbReference type="Proteomes" id="UP000242146"/>
    </source>
</evidence>
<gene>
    <name evidence="7" type="ORF">DM01DRAFT_1339478</name>
</gene>
<feature type="domain" description="Diphthamide synthase" evidence="6">
    <location>
        <begin position="11"/>
        <end position="221"/>
    </location>
</feature>
<evidence type="ECO:0000256" key="1">
    <source>
        <dbReference type="ARBA" id="ARBA00012089"/>
    </source>
</evidence>
<dbReference type="GO" id="GO:0016787">
    <property type="term" value="F:hydrolase activity"/>
    <property type="evidence" value="ECO:0007669"/>
    <property type="project" value="UniProtKB-KW"/>
</dbReference>
<dbReference type="Gene3D" id="3.90.1490.10">
    <property type="entry name" value="putative n-type atp pyrophosphatase, domain 2"/>
    <property type="match status" value="1"/>
</dbReference>
<evidence type="ECO:0000256" key="4">
    <source>
        <dbReference type="ARBA" id="ARBA00031552"/>
    </source>
</evidence>
<protein>
    <recommendedName>
        <fullName evidence="2">Diphthine--ammonia ligase</fullName>
        <ecNumber evidence="1">6.3.1.14</ecNumber>
    </recommendedName>
    <alternativeName>
        <fullName evidence="3">Diphthamide synthase</fullName>
    </alternativeName>
    <alternativeName>
        <fullName evidence="4">Diphthamide synthetase</fullName>
    </alternativeName>
</protein>
<sequence length="227" mass="25578">MTVSPSVAALSFTGGKDCCLAYHRVMEQGCKVAVLVTFAPKDQRFKAHPLPVVQQQAKAMGLPHLICTIEGPNYLQSYRDALAQLKNDYGIDTLVTGDILQVCSDFMERACADIVALVRPLWQQPREQLLTEILDNFDVLVTCINRQKLPSVTDDMAVGQRLSKAWLHQFCEKDKADQAGEYGEFHTMVLDAPLFTHGRIHITNAQPQKEDHFLFYNVESCRLEPKQ</sequence>
<comment type="catalytic activity">
    <reaction evidence="5">
        <text>diphthine-[translation elongation factor 2] + NH4(+) + ATP = diphthamide-[translation elongation factor 2] + AMP + diphosphate + H(+)</text>
        <dbReference type="Rhea" id="RHEA:19753"/>
        <dbReference type="Rhea" id="RHEA-COMP:10172"/>
        <dbReference type="Rhea" id="RHEA-COMP:10174"/>
        <dbReference type="ChEBI" id="CHEBI:15378"/>
        <dbReference type="ChEBI" id="CHEBI:16692"/>
        <dbReference type="ChEBI" id="CHEBI:28938"/>
        <dbReference type="ChEBI" id="CHEBI:30616"/>
        <dbReference type="ChEBI" id="CHEBI:33019"/>
        <dbReference type="ChEBI" id="CHEBI:82696"/>
        <dbReference type="ChEBI" id="CHEBI:456215"/>
        <dbReference type="EC" id="6.3.1.14"/>
    </reaction>
</comment>
<dbReference type="EC" id="6.3.1.14" evidence="1"/>
<keyword evidence="7" id="KW-0378">Hydrolase</keyword>
<dbReference type="EMBL" id="MCGT01000037">
    <property type="protein sequence ID" value="ORX46473.1"/>
    <property type="molecule type" value="Genomic_DNA"/>
</dbReference>
<evidence type="ECO:0000256" key="2">
    <source>
        <dbReference type="ARBA" id="ARBA00018426"/>
    </source>
</evidence>
<dbReference type="AlphaFoldDB" id="A0A1X2G6L7"/>
<accession>A0A1X2G6L7</accession>
<dbReference type="CDD" id="cd01994">
    <property type="entry name" value="AANH_PF0828-like"/>
    <property type="match status" value="1"/>
</dbReference>
<reference evidence="7 8" key="1">
    <citation type="submission" date="2016-07" db="EMBL/GenBank/DDBJ databases">
        <title>Pervasive Adenine N6-methylation of Active Genes in Fungi.</title>
        <authorList>
            <consortium name="DOE Joint Genome Institute"/>
            <person name="Mondo S.J."/>
            <person name="Dannebaum R.O."/>
            <person name="Kuo R.C."/>
            <person name="Labutti K."/>
            <person name="Haridas S."/>
            <person name="Kuo A."/>
            <person name="Salamov A."/>
            <person name="Ahrendt S.R."/>
            <person name="Lipzen A."/>
            <person name="Sullivan W."/>
            <person name="Andreopoulos W.B."/>
            <person name="Clum A."/>
            <person name="Lindquist E."/>
            <person name="Daum C."/>
            <person name="Ramamoorthy G.K."/>
            <person name="Gryganskyi A."/>
            <person name="Culley D."/>
            <person name="Magnuson J.K."/>
            <person name="James T.Y."/>
            <person name="O'Malley M.A."/>
            <person name="Stajich J.E."/>
            <person name="Spatafora J.W."/>
            <person name="Visel A."/>
            <person name="Grigoriev I.V."/>
        </authorList>
    </citation>
    <scope>NUCLEOTIDE SEQUENCE [LARGE SCALE GENOMIC DNA]</scope>
    <source>
        <strain evidence="7 8">NRRL 3301</strain>
    </source>
</reference>
<keyword evidence="8" id="KW-1185">Reference proteome</keyword>
<proteinExistence type="predicted"/>
<dbReference type="STRING" id="101127.A0A1X2G6L7"/>
<dbReference type="SUPFAM" id="SSF52402">
    <property type="entry name" value="Adenine nucleotide alpha hydrolases-like"/>
    <property type="match status" value="1"/>
</dbReference>
<name>A0A1X2G6L7_9FUNG</name>
<evidence type="ECO:0000256" key="3">
    <source>
        <dbReference type="ARBA" id="ARBA00029814"/>
    </source>
</evidence>
<organism evidence="7 8">
    <name type="scientific">Hesseltinella vesiculosa</name>
    <dbReference type="NCBI Taxonomy" id="101127"/>
    <lineage>
        <taxon>Eukaryota</taxon>
        <taxon>Fungi</taxon>
        <taxon>Fungi incertae sedis</taxon>
        <taxon>Mucoromycota</taxon>
        <taxon>Mucoromycotina</taxon>
        <taxon>Mucoromycetes</taxon>
        <taxon>Mucorales</taxon>
        <taxon>Cunninghamellaceae</taxon>
        <taxon>Hesseltinella</taxon>
    </lineage>
</organism>
<dbReference type="Proteomes" id="UP000242146">
    <property type="component" value="Unassembled WGS sequence"/>
</dbReference>
<dbReference type="Pfam" id="PF01902">
    <property type="entry name" value="Diphthami_syn_2"/>
    <property type="match status" value="1"/>
</dbReference>
<dbReference type="OrthoDB" id="686384at2759"/>
<evidence type="ECO:0000313" key="7">
    <source>
        <dbReference type="EMBL" id="ORX46473.1"/>
    </source>
</evidence>
<dbReference type="Gene3D" id="3.40.50.620">
    <property type="entry name" value="HUPs"/>
    <property type="match status" value="1"/>
</dbReference>